<keyword evidence="1" id="KW-0238">DNA-binding</keyword>
<comment type="caution">
    <text evidence="1">The sequence shown here is derived from an EMBL/GenBank/DDBJ whole genome shotgun (WGS) entry which is preliminary data.</text>
</comment>
<dbReference type="RefSeq" id="WP_252441915.1">
    <property type="nucleotide sequence ID" value="NZ_JAMWYK010000001.1"/>
</dbReference>
<keyword evidence="2" id="KW-1185">Reference proteome</keyword>
<name>A0ABT0ZNG7_9LACO</name>
<reference evidence="1 2" key="1">
    <citation type="submission" date="2022-06" db="EMBL/GenBank/DDBJ databases">
        <title>Fructobacillus taiwanensis sp. nov., isolated from the honeybee.</title>
        <authorList>
            <person name="Chen Y.-S."/>
            <person name="Wang L.-T."/>
            <person name="Lee Y.-S."/>
            <person name="Chang Y.-C."/>
            <person name="Wu H.-C."/>
            <person name="Liao C.-Y."/>
            <person name="Chen W.-H."/>
            <person name="Deng J.-N."/>
            <person name="Wang Y.-H."/>
        </authorList>
    </citation>
    <scope>NUCLEOTIDE SEQUENCE [LARGE SCALE GENOMIC DNA]</scope>
    <source>
        <strain evidence="1 2">W13</strain>
    </source>
</reference>
<evidence type="ECO:0000313" key="1">
    <source>
        <dbReference type="EMBL" id="MCO0831523.1"/>
    </source>
</evidence>
<proteinExistence type="predicted"/>
<evidence type="ECO:0000313" key="2">
    <source>
        <dbReference type="Proteomes" id="UP001523234"/>
    </source>
</evidence>
<dbReference type="Proteomes" id="UP001523234">
    <property type="component" value="Unassembled WGS sequence"/>
</dbReference>
<sequence length="73" mass="8019">MTVTTLREHGDSYTLTLPEELNLTAGSQYVVFEEGDGTLILSPRVPFKFADSAPGSEYEGEDPISFFESEIGE</sequence>
<dbReference type="GO" id="GO:0003677">
    <property type="term" value="F:DNA binding"/>
    <property type="evidence" value="ECO:0007669"/>
    <property type="project" value="UniProtKB-KW"/>
</dbReference>
<accession>A0ABT0ZNG7</accession>
<gene>
    <name evidence="1" type="ORF">NFX39_00235</name>
</gene>
<protein>
    <submittedName>
        <fullName evidence="1">AbrB/MazE/SpoVT family DNA-binding domain-containing protein</fullName>
    </submittedName>
</protein>
<dbReference type="EMBL" id="JAMWYK010000001">
    <property type="protein sequence ID" value="MCO0831523.1"/>
    <property type="molecule type" value="Genomic_DNA"/>
</dbReference>
<organism evidence="1 2">
    <name type="scientific">Fructobacillus apis</name>
    <dbReference type="NCBI Taxonomy" id="2935017"/>
    <lineage>
        <taxon>Bacteria</taxon>
        <taxon>Bacillati</taxon>
        <taxon>Bacillota</taxon>
        <taxon>Bacilli</taxon>
        <taxon>Lactobacillales</taxon>
        <taxon>Lactobacillaceae</taxon>
        <taxon>Fructobacillus</taxon>
    </lineage>
</organism>